<organism evidence="2 3">
    <name type="scientific">Metschnikowia bicuspidata var. bicuspidata NRRL YB-4993</name>
    <dbReference type="NCBI Taxonomy" id="869754"/>
    <lineage>
        <taxon>Eukaryota</taxon>
        <taxon>Fungi</taxon>
        <taxon>Dikarya</taxon>
        <taxon>Ascomycota</taxon>
        <taxon>Saccharomycotina</taxon>
        <taxon>Pichiomycetes</taxon>
        <taxon>Metschnikowiaceae</taxon>
        <taxon>Metschnikowia</taxon>
    </lineage>
</organism>
<protein>
    <submittedName>
        <fullName evidence="2">Uncharacterized protein</fullName>
    </submittedName>
</protein>
<comment type="caution">
    <text evidence="2">The sequence shown here is derived from an EMBL/GenBank/DDBJ whole genome shotgun (WGS) entry which is preliminary data.</text>
</comment>
<evidence type="ECO:0000313" key="2">
    <source>
        <dbReference type="EMBL" id="OBA21878.1"/>
    </source>
</evidence>
<gene>
    <name evidence="2" type="ORF">METBIDRAFT_139323</name>
</gene>
<dbReference type="RefSeq" id="XP_018712374.1">
    <property type="nucleotide sequence ID" value="XM_018854454.1"/>
</dbReference>
<keyword evidence="3" id="KW-1185">Reference proteome</keyword>
<dbReference type="Proteomes" id="UP000092555">
    <property type="component" value="Unassembled WGS sequence"/>
</dbReference>
<keyword evidence="1" id="KW-1133">Transmembrane helix</keyword>
<feature type="transmembrane region" description="Helical" evidence="1">
    <location>
        <begin position="25"/>
        <end position="47"/>
    </location>
</feature>
<keyword evidence="1" id="KW-0472">Membrane</keyword>
<evidence type="ECO:0000256" key="1">
    <source>
        <dbReference type="SAM" id="Phobius"/>
    </source>
</evidence>
<accession>A0A1A0HD70</accession>
<dbReference type="AlphaFoldDB" id="A0A1A0HD70"/>
<reference evidence="2 3" key="1">
    <citation type="submission" date="2016-05" db="EMBL/GenBank/DDBJ databases">
        <title>Comparative genomics of biotechnologically important yeasts.</title>
        <authorList>
            <consortium name="DOE Joint Genome Institute"/>
            <person name="Riley R."/>
            <person name="Haridas S."/>
            <person name="Wolfe K.H."/>
            <person name="Lopes M.R."/>
            <person name="Hittinger C.T."/>
            <person name="Goker M."/>
            <person name="Salamov A."/>
            <person name="Wisecaver J."/>
            <person name="Long T.M."/>
            <person name="Aerts A.L."/>
            <person name="Barry K."/>
            <person name="Choi C."/>
            <person name="Clum A."/>
            <person name="Coughlan A.Y."/>
            <person name="Deshpande S."/>
            <person name="Douglass A.P."/>
            <person name="Hanson S.J."/>
            <person name="Klenk H.-P."/>
            <person name="LaButti K."/>
            <person name="Lapidus A."/>
            <person name="Lindquist E."/>
            <person name="Lipzen A."/>
            <person name="Meier-kolthoff J.P."/>
            <person name="Ohm R.A."/>
            <person name="Otillar R.P."/>
            <person name="Pangilinan J."/>
            <person name="Peng Y."/>
            <person name="Rokas A."/>
            <person name="Rosa C.A."/>
            <person name="Scheuner C."/>
            <person name="Sibirny A.A."/>
            <person name="Slot J.C."/>
            <person name="Stielow J.B."/>
            <person name="Sun H."/>
            <person name="Kurtzman C.P."/>
            <person name="Blackwell M."/>
            <person name="Grigoriev I.V."/>
            <person name="Jeffries T.W."/>
        </authorList>
    </citation>
    <scope>NUCLEOTIDE SEQUENCE [LARGE SCALE GENOMIC DNA]</scope>
    <source>
        <strain evidence="2 3">NRRL YB-4993</strain>
    </source>
</reference>
<sequence>MSISGRCGSNPRCRLSRRNSWASPVQFLTVGLVLPWVRFIVCLFLIYGFDVFVWRSNGYWGRASNRSWMNQNENWQGRPKKYVKKALEGQLDYCDVYWEMVNCKKMGRHLLKIRRDNCIDEKPTFGKYESKS</sequence>
<dbReference type="EMBL" id="LXTC01000002">
    <property type="protein sequence ID" value="OBA21878.1"/>
    <property type="molecule type" value="Genomic_DNA"/>
</dbReference>
<proteinExistence type="predicted"/>
<keyword evidence="1" id="KW-0812">Transmembrane</keyword>
<name>A0A1A0HD70_9ASCO</name>
<dbReference type="GeneID" id="30027430"/>
<evidence type="ECO:0000313" key="3">
    <source>
        <dbReference type="Proteomes" id="UP000092555"/>
    </source>
</evidence>